<dbReference type="EMBL" id="WHPF01000005">
    <property type="protein sequence ID" value="NNV55437.1"/>
    <property type="molecule type" value="Genomic_DNA"/>
</dbReference>
<feature type="domain" description="CusB-like three alpha-helical bundle" evidence="3">
    <location>
        <begin position="114"/>
        <end position="162"/>
    </location>
</feature>
<evidence type="ECO:0000259" key="2">
    <source>
        <dbReference type="Pfam" id="PF19335"/>
    </source>
</evidence>
<evidence type="ECO:0000313" key="8">
    <source>
        <dbReference type="Proteomes" id="UP000598971"/>
    </source>
</evidence>
<dbReference type="InterPro" id="IPR058792">
    <property type="entry name" value="Beta-barrel_RND_2"/>
</dbReference>
<name>A0A8J8FDF1_9BACT</name>
<dbReference type="Gene3D" id="2.40.30.170">
    <property type="match status" value="1"/>
</dbReference>
<sequence>MHPQIIRRQPGDCPICGMTLVKQNDTHAAALKDVQLENLLKPTNQFVVSDIPVISVSQKSADIPVKALGTIAYNTSAAGTISARVTGRIEKLYILYKFQLVQKGQKIMEIYSPELLTAQQNLLFLLQHDAENTTLVNAAKQKLLWLGMSTEQMQQVMQTRKIAYTVTVYSNYTGHIHEAGNENMAAPVSVVMKDVTLRTKELSIKAGMYVEKGQTIFTVFNPDKAWVLLNIYASDLSLVKKGASATITPETAPDKAFKSTINFIEPFYRNNSKTLTARIDFNNTTRHIPIGSQVNAVIAAHIANAYWLPVNAVVSLGVDKIVFIKEDGGFRARKIVTGVTTNNEIQIIAGLTSTNQVATNAQYLMDSESFIKLKN</sequence>
<dbReference type="PANTHER" id="PTHR30097:SF15">
    <property type="entry name" value="CATION EFFLUX SYSTEM PROTEIN CUSB"/>
    <property type="match status" value="1"/>
</dbReference>
<comment type="caution">
    <text evidence="7">The sequence shown here is derived from an EMBL/GenBank/DDBJ whole genome shotgun (WGS) entry which is preliminary data.</text>
</comment>
<evidence type="ECO:0000259" key="4">
    <source>
        <dbReference type="Pfam" id="PF25919"/>
    </source>
</evidence>
<feature type="domain" description="Heavy metal binding" evidence="2">
    <location>
        <begin position="1"/>
        <end position="22"/>
    </location>
</feature>
<feature type="domain" description="CusB-like barrel-sandwich hybrid" evidence="4">
    <location>
        <begin position="80"/>
        <end position="179"/>
    </location>
</feature>
<keyword evidence="8" id="KW-1185">Reference proteome</keyword>
<gene>
    <name evidence="7" type="ORF">GD597_08210</name>
</gene>
<evidence type="ECO:0000259" key="6">
    <source>
        <dbReference type="Pfam" id="PF25975"/>
    </source>
</evidence>
<evidence type="ECO:0000259" key="3">
    <source>
        <dbReference type="Pfam" id="PF25869"/>
    </source>
</evidence>
<dbReference type="Gene3D" id="2.40.420.20">
    <property type="match status" value="1"/>
</dbReference>
<dbReference type="SUPFAM" id="SSF111369">
    <property type="entry name" value="HlyD-like secretion proteins"/>
    <property type="match status" value="1"/>
</dbReference>
<proteinExistence type="predicted"/>
<dbReference type="InterPro" id="IPR051909">
    <property type="entry name" value="MFP_Cation_Efflux"/>
</dbReference>
<dbReference type="GO" id="GO:0015679">
    <property type="term" value="P:plasma membrane copper ion transport"/>
    <property type="evidence" value="ECO:0007669"/>
    <property type="project" value="TreeGrafter"/>
</dbReference>
<dbReference type="Pfam" id="PF25975">
    <property type="entry name" value="CzcB_C"/>
    <property type="match status" value="1"/>
</dbReference>
<accession>A0A8J8FDF1</accession>
<dbReference type="Gene3D" id="6.10.140.730">
    <property type="match status" value="1"/>
</dbReference>
<dbReference type="Pfam" id="PF25919">
    <property type="entry name" value="BSH_CusB"/>
    <property type="match status" value="1"/>
</dbReference>
<reference evidence="7" key="1">
    <citation type="submission" date="2019-10" db="EMBL/GenBank/DDBJ databases">
        <title>Draft genome sequence of Panacibacter sp. KCS-6.</title>
        <authorList>
            <person name="Yim K.J."/>
        </authorList>
    </citation>
    <scope>NUCLEOTIDE SEQUENCE</scope>
    <source>
        <strain evidence="7">KCS-6</strain>
    </source>
</reference>
<feature type="domain" description="CzcB-like C-terminal circularly permuted SH3-like" evidence="6">
    <location>
        <begin position="309"/>
        <end position="362"/>
    </location>
</feature>
<keyword evidence="1" id="KW-0813">Transport</keyword>
<dbReference type="Pfam" id="PF19335">
    <property type="entry name" value="HMBD"/>
    <property type="match status" value="1"/>
</dbReference>
<dbReference type="InterPro" id="IPR058649">
    <property type="entry name" value="CzcB_C"/>
</dbReference>
<dbReference type="GO" id="GO:0046914">
    <property type="term" value="F:transition metal ion binding"/>
    <property type="evidence" value="ECO:0007669"/>
    <property type="project" value="TreeGrafter"/>
</dbReference>
<dbReference type="GO" id="GO:0030288">
    <property type="term" value="C:outer membrane-bounded periplasmic space"/>
    <property type="evidence" value="ECO:0007669"/>
    <property type="project" value="TreeGrafter"/>
</dbReference>
<evidence type="ECO:0000313" key="7">
    <source>
        <dbReference type="EMBL" id="NNV55437.1"/>
    </source>
</evidence>
<dbReference type="PANTHER" id="PTHR30097">
    <property type="entry name" value="CATION EFFLUX SYSTEM PROTEIN CUSB"/>
    <property type="match status" value="1"/>
</dbReference>
<protein>
    <submittedName>
        <fullName evidence="7">HlyD family efflux transporter periplasmic adaptor subunit</fullName>
    </submittedName>
</protein>
<dbReference type="GO" id="GO:0060003">
    <property type="term" value="P:copper ion export"/>
    <property type="evidence" value="ECO:0007669"/>
    <property type="project" value="TreeGrafter"/>
</dbReference>
<dbReference type="Proteomes" id="UP000598971">
    <property type="component" value="Unassembled WGS sequence"/>
</dbReference>
<dbReference type="InterPro" id="IPR058791">
    <property type="entry name" value="3HB_CusB"/>
</dbReference>
<evidence type="ECO:0000259" key="5">
    <source>
        <dbReference type="Pfam" id="PF25954"/>
    </source>
</evidence>
<dbReference type="Pfam" id="PF25869">
    <property type="entry name" value="3HB_CusB"/>
    <property type="match status" value="1"/>
</dbReference>
<dbReference type="AlphaFoldDB" id="A0A8J8FDF1"/>
<feature type="domain" description="CusB-like beta-barrel" evidence="5">
    <location>
        <begin position="226"/>
        <end position="296"/>
    </location>
</feature>
<dbReference type="Pfam" id="PF25954">
    <property type="entry name" value="Beta-barrel_RND_2"/>
    <property type="match status" value="1"/>
</dbReference>
<dbReference type="InterPro" id="IPR045800">
    <property type="entry name" value="HMBD"/>
</dbReference>
<dbReference type="InterPro" id="IPR058790">
    <property type="entry name" value="BSH_CusB"/>
</dbReference>
<evidence type="ECO:0000256" key="1">
    <source>
        <dbReference type="ARBA" id="ARBA00022448"/>
    </source>
</evidence>
<organism evidence="7 8">
    <name type="scientific">Limnovirga soli</name>
    <dbReference type="NCBI Taxonomy" id="2656915"/>
    <lineage>
        <taxon>Bacteria</taxon>
        <taxon>Pseudomonadati</taxon>
        <taxon>Bacteroidota</taxon>
        <taxon>Chitinophagia</taxon>
        <taxon>Chitinophagales</taxon>
        <taxon>Chitinophagaceae</taxon>
        <taxon>Limnovirga</taxon>
    </lineage>
</organism>